<evidence type="ECO:0000256" key="3">
    <source>
        <dbReference type="ARBA" id="ARBA00022448"/>
    </source>
</evidence>
<evidence type="ECO:0000313" key="9">
    <source>
        <dbReference type="EMBL" id="KAK3239812.1"/>
    </source>
</evidence>
<keyword evidence="4" id="KW-0509">mRNA transport</keyword>
<feature type="domain" description="Exportin-1 C-terminal" evidence="8">
    <location>
        <begin position="363"/>
        <end position="688"/>
    </location>
</feature>
<evidence type="ECO:0000313" key="10">
    <source>
        <dbReference type="Proteomes" id="UP001190700"/>
    </source>
</evidence>
<comment type="subcellular location">
    <subcellularLocation>
        <location evidence="1">Nucleus</location>
    </subcellularLocation>
</comment>
<evidence type="ECO:0000256" key="5">
    <source>
        <dbReference type="ARBA" id="ARBA00022927"/>
    </source>
</evidence>
<keyword evidence="3" id="KW-0813">Transport</keyword>
<evidence type="ECO:0000259" key="8">
    <source>
        <dbReference type="SMART" id="SM01102"/>
    </source>
</evidence>
<evidence type="ECO:0000256" key="7">
    <source>
        <dbReference type="ARBA" id="ARBA00073514"/>
    </source>
</evidence>
<dbReference type="SMART" id="SM01102">
    <property type="entry name" value="CRM1_C"/>
    <property type="match status" value="1"/>
</dbReference>
<dbReference type="Proteomes" id="UP001190700">
    <property type="component" value="Unassembled WGS sequence"/>
</dbReference>
<dbReference type="InterPro" id="IPR041235">
    <property type="entry name" value="Exp1_repeat_2"/>
</dbReference>
<dbReference type="GO" id="GO:0000055">
    <property type="term" value="P:ribosomal large subunit export from nucleus"/>
    <property type="evidence" value="ECO:0007669"/>
    <property type="project" value="TreeGrafter"/>
</dbReference>
<dbReference type="InterPro" id="IPR011989">
    <property type="entry name" value="ARM-like"/>
</dbReference>
<evidence type="ECO:0000256" key="2">
    <source>
        <dbReference type="ARBA" id="ARBA00009466"/>
    </source>
</evidence>
<dbReference type="AlphaFoldDB" id="A0AAE0ETU8"/>
<reference evidence="9 10" key="1">
    <citation type="journal article" date="2015" name="Genome Biol. Evol.">
        <title>Comparative Genomics of a Bacterivorous Green Alga Reveals Evolutionary Causalities and Consequences of Phago-Mixotrophic Mode of Nutrition.</title>
        <authorList>
            <person name="Burns J.A."/>
            <person name="Paasch A."/>
            <person name="Narechania A."/>
            <person name="Kim E."/>
        </authorList>
    </citation>
    <scope>NUCLEOTIDE SEQUENCE [LARGE SCALE GENOMIC DNA]</scope>
    <source>
        <strain evidence="9 10">PLY_AMNH</strain>
    </source>
</reference>
<feature type="non-terminal residue" evidence="9">
    <location>
        <position position="1"/>
    </location>
</feature>
<dbReference type="InterPro" id="IPR014877">
    <property type="entry name" value="XPO1_C_dom"/>
</dbReference>
<dbReference type="Pfam" id="PF18777">
    <property type="entry name" value="CRM1_repeat"/>
    <property type="match status" value="1"/>
</dbReference>
<evidence type="ECO:0000256" key="6">
    <source>
        <dbReference type="ARBA" id="ARBA00023242"/>
    </source>
</evidence>
<dbReference type="GO" id="GO:0000056">
    <property type="term" value="P:ribosomal small subunit export from nucleus"/>
    <property type="evidence" value="ECO:0007669"/>
    <property type="project" value="TreeGrafter"/>
</dbReference>
<dbReference type="InterPro" id="IPR040485">
    <property type="entry name" value="XPO1_repeat_3"/>
</dbReference>
<dbReference type="PANTHER" id="PTHR11223:SF2">
    <property type="entry name" value="EXPORTIN-1"/>
    <property type="match status" value="1"/>
</dbReference>
<accession>A0AAE0ETU8</accession>
<dbReference type="Pfam" id="PF18784">
    <property type="entry name" value="CRM1_repeat_2"/>
    <property type="match status" value="1"/>
</dbReference>
<name>A0AAE0ETU8_9CHLO</name>
<dbReference type="SUPFAM" id="SSF48371">
    <property type="entry name" value="ARM repeat"/>
    <property type="match status" value="2"/>
</dbReference>
<dbReference type="GO" id="GO:0005737">
    <property type="term" value="C:cytoplasm"/>
    <property type="evidence" value="ECO:0007669"/>
    <property type="project" value="TreeGrafter"/>
</dbReference>
<organism evidence="9 10">
    <name type="scientific">Cymbomonas tetramitiformis</name>
    <dbReference type="NCBI Taxonomy" id="36881"/>
    <lineage>
        <taxon>Eukaryota</taxon>
        <taxon>Viridiplantae</taxon>
        <taxon>Chlorophyta</taxon>
        <taxon>Pyramimonadophyceae</taxon>
        <taxon>Pyramimonadales</taxon>
        <taxon>Pyramimonadaceae</taxon>
        <taxon>Cymbomonas</taxon>
    </lineage>
</organism>
<evidence type="ECO:0000256" key="4">
    <source>
        <dbReference type="ARBA" id="ARBA00022816"/>
    </source>
</evidence>
<comment type="caution">
    <text evidence="9">The sequence shown here is derived from an EMBL/GenBank/DDBJ whole genome shotgun (WGS) entry which is preliminary data.</text>
</comment>
<dbReference type="EMBL" id="LGRX02033814">
    <property type="protein sequence ID" value="KAK3239812.1"/>
    <property type="molecule type" value="Genomic_DNA"/>
</dbReference>
<dbReference type="InterPro" id="IPR041123">
    <property type="entry name" value="CRM1_repeat"/>
</dbReference>
<dbReference type="PANTHER" id="PTHR11223">
    <property type="entry name" value="EXPORTIN 1/5"/>
    <property type="match status" value="1"/>
</dbReference>
<dbReference type="GO" id="GO:0005634">
    <property type="term" value="C:nucleus"/>
    <property type="evidence" value="ECO:0007669"/>
    <property type="project" value="UniProtKB-SubCell"/>
</dbReference>
<dbReference type="Gene3D" id="1.25.10.10">
    <property type="entry name" value="Leucine-rich Repeat Variant"/>
    <property type="match status" value="2"/>
</dbReference>
<sequence length="731" mass="83265">LEYLLGISYIDDTEVLKVCLDYWNHLVCDLFQSECNQETLVRPQQFAFSMGAGPVASVRKQLFSIPLSKLRLLMVSRMAKPEEVLIVEDEDGNIVRETMKDGDVLAQYKQMRETLVCLSHLDQDDTQSQMLEKLALQLNGKEYSWTTLNCLCWAIGSISGSMMEEQENKFLVTVIRDLLNLCEYTRGKDHKAVIASNIMYVVGQYPRFLRAHWKFLKTVVNKLFEFMHETHPGVQDMACDTFLKIAKKCKRKFVITNPQDSEPFISELLNGLGETIKDLEAHQIHIFYEAVGEMIHSELDLKKKEDYINRLMTPPNTQWFQLITQATANPDILRQQDVIRNVANILQTNVYTCQSLGQAFQMQISLLFSDMLQVYKLYSEFISTQVATGGQFAARTTQVKLMRSVKRECLKLIETFVDKTDDPKLLATQLVPSMLDPILGDYQRNVADARDAEVLSLFTAIFNKVGAALTDAVPRVFEACFQCTLQMITQNFEDYPEHRPKFFALLRAVTNNCFQALLTLSPDNLQLIINSIVWAFRHTERNVAETGLILLLELLQQFQKSEFMNQFHQTYFLTIVQEIFAVMTDTFHKPGFKLHAQILQHMLQASLSPQLSQPLWDVAGTPGGAAAYPNNAAFVRQHIIQLLTTAFPNVSAPQVTLFMDALFEAKNDLSAFKDRLRDFLVQSREFNADGGTNAELWAEETAAKQELEKAARMAIPGMQNPNEIQDDMAAT</sequence>
<dbReference type="InterPro" id="IPR045065">
    <property type="entry name" value="XPO1/5"/>
</dbReference>
<dbReference type="GO" id="GO:0006611">
    <property type="term" value="P:protein export from nucleus"/>
    <property type="evidence" value="ECO:0007669"/>
    <property type="project" value="InterPro"/>
</dbReference>
<dbReference type="Pfam" id="PF08767">
    <property type="entry name" value="CRM1_C"/>
    <property type="match status" value="1"/>
</dbReference>
<dbReference type="FunFam" id="1.25.10.10:FF:001255">
    <property type="entry name" value="Exportin 1"/>
    <property type="match status" value="1"/>
</dbReference>
<proteinExistence type="inferred from homology"/>
<dbReference type="Pfam" id="PF18787">
    <property type="entry name" value="CRM1_repeat_3"/>
    <property type="match status" value="1"/>
</dbReference>
<keyword evidence="6" id="KW-0539">Nucleus</keyword>
<keyword evidence="10" id="KW-1185">Reference proteome</keyword>
<evidence type="ECO:0000256" key="1">
    <source>
        <dbReference type="ARBA" id="ARBA00004123"/>
    </source>
</evidence>
<comment type="similarity">
    <text evidence="2">Belongs to the exportin family.</text>
</comment>
<keyword evidence="5" id="KW-0653">Protein transport</keyword>
<dbReference type="GO" id="GO:0005049">
    <property type="term" value="F:nuclear export signal receptor activity"/>
    <property type="evidence" value="ECO:0007669"/>
    <property type="project" value="InterPro"/>
</dbReference>
<dbReference type="GO" id="GO:0051028">
    <property type="term" value="P:mRNA transport"/>
    <property type="evidence" value="ECO:0007669"/>
    <property type="project" value="UniProtKB-KW"/>
</dbReference>
<dbReference type="InterPro" id="IPR016024">
    <property type="entry name" value="ARM-type_fold"/>
</dbReference>
<protein>
    <recommendedName>
        <fullName evidence="7">Exportin-1</fullName>
    </recommendedName>
</protein>
<gene>
    <name evidence="9" type="ORF">CYMTET_50286</name>
</gene>